<proteinExistence type="predicted"/>
<name>A0AA35JZR5_9SAUR</name>
<keyword evidence="3" id="KW-1185">Reference proteome</keyword>
<dbReference type="EMBL" id="OX395127">
    <property type="protein sequence ID" value="CAI5767728.1"/>
    <property type="molecule type" value="Genomic_DNA"/>
</dbReference>
<dbReference type="Proteomes" id="UP001178461">
    <property type="component" value="Chromosome 2"/>
</dbReference>
<dbReference type="GO" id="GO:0005737">
    <property type="term" value="C:cytoplasm"/>
    <property type="evidence" value="ECO:0007669"/>
    <property type="project" value="TreeGrafter"/>
</dbReference>
<accession>A0AA35JZR5</accession>
<evidence type="ECO:0000259" key="1">
    <source>
        <dbReference type="SMART" id="SM00460"/>
    </source>
</evidence>
<dbReference type="AlphaFoldDB" id="A0AA35JZR5"/>
<dbReference type="Gene3D" id="3.10.620.30">
    <property type="match status" value="1"/>
</dbReference>
<dbReference type="GO" id="GO:0007528">
    <property type="term" value="P:neuromuscular junction development"/>
    <property type="evidence" value="ECO:0007669"/>
    <property type="project" value="TreeGrafter"/>
</dbReference>
<dbReference type="InterPro" id="IPR002931">
    <property type="entry name" value="Transglutaminase-like"/>
</dbReference>
<dbReference type="Pfam" id="PF01841">
    <property type="entry name" value="Transglut_core"/>
    <property type="match status" value="1"/>
</dbReference>
<organism evidence="2 3">
    <name type="scientific">Podarcis lilfordi</name>
    <name type="common">Lilford's wall lizard</name>
    <dbReference type="NCBI Taxonomy" id="74358"/>
    <lineage>
        <taxon>Eukaryota</taxon>
        <taxon>Metazoa</taxon>
        <taxon>Chordata</taxon>
        <taxon>Craniata</taxon>
        <taxon>Vertebrata</taxon>
        <taxon>Euteleostomi</taxon>
        <taxon>Lepidosauria</taxon>
        <taxon>Squamata</taxon>
        <taxon>Bifurcata</taxon>
        <taxon>Unidentata</taxon>
        <taxon>Episquamata</taxon>
        <taxon>Laterata</taxon>
        <taxon>Lacertibaenia</taxon>
        <taxon>Lacertidae</taxon>
        <taxon>Podarcis</taxon>
    </lineage>
</organism>
<evidence type="ECO:0000313" key="2">
    <source>
        <dbReference type="EMBL" id="CAI5767728.1"/>
    </source>
</evidence>
<dbReference type="PANTHER" id="PTHR46333:SF3">
    <property type="entry name" value="KYPHOSCOLIOSIS PEPTIDASE"/>
    <property type="match status" value="1"/>
</dbReference>
<sequence length="204" mass="23641">MKGEQGSTLSQKQSDGKSVVMDLMQFKELDAHALKVNFKDSVENLVSVLHEKAHSDLEKVRAIWMWICHHIEYDVEGYRNRDKASYKPADVLQSGKAICSGYAQLFEEMCRVAGIQCKYLAGRCRNDDFKGKSRHAWNAVYLDGKWHLLDCTWASGYVDDSYTKFTFSYKEFYFLTSPALFRKDHFPDEDEWQLLKQKLTPEAA</sequence>
<dbReference type="InterPro" id="IPR052557">
    <property type="entry name" value="CAP/Cytokinesis_protein"/>
</dbReference>
<dbReference type="GO" id="GO:0007517">
    <property type="term" value="P:muscle organ development"/>
    <property type="evidence" value="ECO:0007669"/>
    <property type="project" value="TreeGrafter"/>
</dbReference>
<dbReference type="InterPro" id="IPR038765">
    <property type="entry name" value="Papain-like_cys_pep_sf"/>
</dbReference>
<protein>
    <recommendedName>
        <fullName evidence="1">Transglutaminase-like domain-containing protein</fullName>
    </recommendedName>
</protein>
<evidence type="ECO:0000313" key="3">
    <source>
        <dbReference type="Proteomes" id="UP001178461"/>
    </source>
</evidence>
<feature type="domain" description="Transglutaminase-like" evidence="1">
    <location>
        <begin position="91"/>
        <end position="153"/>
    </location>
</feature>
<dbReference type="SMART" id="SM00460">
    <property type="entry name" value="TGc"/>
    <property type="match status" value="1"/>
</dbReference>
<reference evidence="2" key="1">
    <citation type="submission" date="2022-12" db="EMBL/GenBank/DDBJ databases">
        <authorList>
            <person name="Alioto T."/>
            <person name="Alioto T."/>
            <person name="Gomez Garrido J."/>
        </authorList>
    </citation>
    <scope>NUCLEOTIDE SEQUENCE</scope>
</reference>
<gene>
    <name evidence="2" type="ORF">PODLI_1B024720</name>
</gene>
<dbReference type="SUPFAM" id="SSF54001">
    <property type="entry name" value="Cysteine proteinases"/>
    <property type="match status" value="1"/>
</dbReference>
<dbReference type="PANTHER" id="PTHR46333">
    <property type="entry name" value="CYTOKINESIS PROTEIN 3"/>
    <property type="match status" value="1"/>
</dbReference>